<evidence type="ECO:0000313" key="2">
    <source>
        <dbReference type="EMBL" id="KJZ70152.1"/>
    </source>
</evidence>
<feature type="compositionally biased region" description="Low complexity" evidence="1">
    <location>
        <begin position="1"/>
        <end position="13"/>
    </location>
</feature>
<keyword evidence="3" id="KW-1185">Reference proteome</keyword>
<dbReference type="Proteomes" id="UP000054481">
    <property type="component" value="Unassembled WGS sequence"/>
</dbReference>
<proteinExistence type="predicted"/>
<organism evidence="2 3">
    <name type="scientific">Hirsutella minnesotensis 3608</name>
    <dbReference type="NCBI Taxonomy" id="1043627"/>
    <lineage>
        <taxon>Eukaryota</taxon>
        <taxon>Fungi</taxon>
        <taxon>Dikarya</taxon>
        <taxon>Ascomycota</taxon>
        <taxon>Pezizomycotina</taxon>
        <taxon>Sordariomycetes</taxon>
        <taxon>Hypocreomycetidae</taxon>
        <taxon>Hypocreales</taxon>
        <taxon>Ophiocordycipitaceae</taxon>
        <taxon>Hirsutella</taxon>
    </lineage>
</organism>
<evidence type="ECO:0000313" key="3">
    <source>
        <dbReference type="Proteomes" id="UP000054481"/>
    </source>
</evidence>
<evidence type="ECO:0000256" key="1">
    <source>
        <dbReference type="SAM" id="MobiDB-lite"/>
    </source>
</evidence>
<dbReference type="EMBL" id="KQ030644">
    <property type="protein sequence ID" value="KJZ70152.1"/>
    <property type="molecule type" value="Genomic_DNA"/>
</dbReference>
<dbReference type="AlphaFoldDB" id="A0A0F7ZX59"/>
<sequence length="358" mass="39822">MSASQLDVDSSSSPRQPLDSQRNAGADMSMMAFVQPGCPSRFAYQNEHRVKGLNAETLARVFLPTPSWLSTPGYAAIRSDTGHPSTCIFFSLNISIYNQQIIPSEWTEQWFFMVGRVHPFALTWEIERRDGLESDDDNITEYTIPALIVRDHGYQPVIRRTLGLADAFPMIQPVVSFTGPVIGSGRDLLRGNSAAALDDSQLTCCGFVQLSTFICPGIPGKTPFKGFHPFQVFVIFPIHANPWTSLCKKMAQRPDSQFQPNALLTCTGKIAGLLDHQIMTHAPAFEQDYIFIVVPDTWTFHDRAMSNQASATQLLPTTPGARSAIPRTIAIPLIARSRPNPNQETATFCRNFRHSHRL</sequence>
<reference evidence="2 3" key="1">
    <citation type="journal article" date="2014" name="Genome Biol. Evol.">
        <title>Comparative genomics and transcriptomics analyses reveal divergent lifestyle features of nematode endoparasitic fungus Hirsutella minnesotensis.</title>
        <authorList>
            <person name="Lai Y."/>
            <person name="Liu K."/>
            <person name="Zhang X."/>
            <person name="Zhang X."/>
            <person name="Li K."/>
            <person name="Wang N."/>
            <person name="Shu C."/>
            <person name="Wu Y."/>
            <person name="Wang C."/>
            <person name="Bushley K.E."/>
            <person name="Xiang M."/>
            <person name="Liu X."/>
        </authorList>
    </citation>
    <scope>NUCLEOTIDE SEQUENCE [LARGE SCALE GENOMIC DNA]</scope>
    <source>
        <strain evidence="2 3">3608</strain>
    </source>
</reference>
<feature type="region of interest" description="Disordered" evidence="1">
    <location>
        <begin position="1"/>
        <end position="22"/>
    </location>
</feature>
<dbReference type="OrthoDB" id="4913765at2759"/>
<accession>A0A0F7ZX59</accession>
<gene>
    <name evidence="2" type="ORF">HIM_10459</name>
</gene>
<name>A0A0F7ZX59_9HYPO</name>
<protein>
    <submittedName>
        <fullName evidence="2">Uncharacterized protein</fullName>
    </submittedName>
</protein>